<dbReference type="InterPro" id="IPR006553">
    <property type="entry name" value="Leu-rich_rpt_Cys-con_subtyp"/>
</dbReference>
<dbReference type="OMA" id="CECDRIT"/>
<keyword evidence="3" id="KW-1185">Reference proteome</keyword>
<dbReference type="SMART" id="SM00367">
    <property type="entry name" value="LRR_CC"/>
    <property type="match status" value="5"/>
</dbReference>
<dbReference type="InterPro" id="IPR041567">
    <property type="entry name" value="COI1_F-box"/>
</dbReference>
<dbReference type="InterPro" id="IPR032675">
    <property type="entry name" value="LRR_dom_sf"/>
</dbReference>
<feature type="domain" description="COI1 F-box" evidence="1">
    <location>
        <begin position="19"/>
        <end position="51"/>
    </location>
</feature>
<gene>
    <name evidence="2" type="ORF">RchiOBHm_Chr2g0157391</name>
</gene>
<dbReference type="EMBL" id="PDCK01000040">
    <property type="protein sequence ID" value="PRQ52612.1"/>
    <property type="molecule type" value="Genomic_DNA"/>
</dbReference>
<organism evidence="2 3">
    <name type="scientific">Rosa chinensis</name>
    <name type="common">China rose</name>
    <dbReference type="NCBI Taxonomy" id="74649"/>
    <lineage>
        <taxon>Eukaryota</taxon>
        <taxon>Viridiplantae</taxon>
        <taxon>Streptophyta</taxon>
        <taxon>Embryophyta</taxon>
        <taxon>Tracheophyta</taxon>
        <taxon>Spermatophyta</taxon>
        <taxon>Magnoliopsida</taxon>
        <taxon>eudicotyledons</taxon>
        <taxon>Gunneridae</taxon>
        <taxon>Pentapetalae</taxon>
        <taxon>rosids</taxon>
        <taxon>fabids</taxon>
        <taxon>Rosales</taxon>
        <taxon>Rosaceae</taxon>
        <taxon>Rosoideae</taxon>
        <taxon>Rosoideae incertae sedis</taxon>
        <taxon>Rosa</taxon>
    </lineage>
</organism>
<name>A0A2P6S1Q3_ROSCH</name>
<dbReference type="Gramene" id="PRQ52612">
    <property type="protein sequence ID" value="PRQ52612"/>
    <property type="gene ID" value="RchiOBHm_Chr2g0157391"/>
</dbReference>
<dbReference type="PANTHER" id="PTHR13382">
    <property type="entry name" value="MITOCHONDRIAL ATP SYNTHASE COUPLING FACTOR B"/>
    <property type="match status" value="1"/>
</dbReference>
<sequence>MASNTEESAKVSLLSVDELGSILKLVTDPDDRKSFSQVCKQWSKVEGLNRSSLRLLQSDLLRRVLPRCPNLITFQTQEPLSDADLEFLAQTCPRLQVINLSICDNESKVQDLVSDGVCALANQCPNITRLLLRRRLKAGVASVIKLLPNLTHLDLGLCHKVEDNDIEAIGSAASSIAYLNLESCVCITDRGLGFLSHALFSKTLKTLVLAKCSKITDSGVSVLQNMCCLEHLNLANHGAKITDVGGLAISEIKTLKKLNLSGLMSLTDQTVVALAQNCLNLEVLDLSDCQRVTRAGLRAFSSHTCLNSLVLHYCFKFFGSDLEHLVLECPTLKCIVVDEYVGRQILPEMQESTRRCVRYKFICDWSFKDLENLR</sequence>
<accession>A0A2P6S1Q3</accession>
<dbReference type="Pfam" id="PF18511">
    <property type="entry name" value="F-box_5"/>
    <property type="match status" value="1"/>
</dbReference>
<reference evidence="2 3" key="1">
    <citation type="journal article" date="2018" name="Nat. Genet.">
        <title>The Rosa genome provides new insights in the design of modern roses.</title>
        <authorList>
            <person name="Bendahmane M."/>
        </authorList>
    </citation>
    <scope>NUCLEOTIDE SEQUENCE [LARGE SCALE GENOMIC DNA]</scope>
    <source>
        <strain evidence="3">cv. Old Blush</strain>
    </source>
</reference>
<dbReference type="InterPro" id="IPR001611">
    <property type="entry name" value="Leu-rich_rpt"/>
</dbReference>
<dbReference type="InterPro" id="IPR050648">
    <property type="entry name" value="F-box_LRR-repeat"/>
</dbReference>
<dbReference type="AlphaFoldDB" id="A0A2P6S1Q3"/>
<dbReference type="GO" id="GO:0005737">
    <property type="term" value="C:cytoplasm"/>
    <property type="evidence" value="ECO:0007669"/>
    <property type="project" value="TreeGrafter"/>
</dbReference>
<comment type="caution">
    <text evidence="2">The sequence shown here is derived from an EMBL/GenBank/DDBJ whole genome shotgun (WGS) entry which is preliminary data.</text>
</comment>
<dbReference type="SUPFAM" id="SSF52047">
    <property type="entry name" value="RNI-like"/>
    <property type="match status" value="1"/>
</dbReference>
<dbReference type="Gene3D" id="3.80.10.10">
    <property type="entry name" value="Ribonuclease Inhibitor"/>
    <property type="match status" value="3"/>
</dbReference>
<dbReference type="Gene3D" id="1.20.1280.50">
    <property type="match status" value="1"/>
</dbReference>
<proteinExistence type="predicted"/>
<evidence type="ECO:0000313" key="3">
    <source>
        <dbReference type="Proteomes" id="UP000238479"/>
    </source>
</evidence>
<evidence type="ECO:0000259" key="1">
    <source>
        <dbReference type="Pfam" id="PF18511"/>
    </source>
</evidence>
<evidence type="ECO:0000313" key="2">
    <source>
        <dbReference type="EMBL" id="PRQ52612.1"/>
    </source>
</evidence>
<dbReference type="Pfam" id="PF13516">
    <property type="entry name" value="LRR_6"/>
    <property type="match status" value="4"/>
</dbReference>
<dbReference type="OrthoDB" id="1870722at2759"/>
<dbReference type="Proteomes" id="UP000238479">
    <property type="component" value="Chromosome 2"/>
</dbReference>
<protein>
    <submittedName>
        <fullName evidence="2">Putative leucine-rich repeat domain, L domain-containing protein</fullName>
    </submittedName>
</protein>